<name>A0AC35FNL3_9BILA</name>
<evidence type="ECO:0000313" key="2">
    <source>
        <dbReference type="WBParaSite" id="PS1159_v2.g19124.t1"/>
    </source>
</evidence>
<reference evidence="2" key="1">
    <citation type="submission" date="2022-11" db="UniProtKB">
        <authorList>
            <consortium name="WormBaseParasite"/>
        </authorList>
    </citation>
    <scope>IDENTIFICATION</scope>
</reference>
<organism evidence="1 2">
    <name type="scientific">Panagrolaimus sp. PS1159</name>
    <dbReference type="NCBI Taxonomy" id="55785"/>
    <lineage>
        <taxon>Eukaryota</taxon>
        <taxon>Metazoa</taxon>
        <taxon>Ecdysozoa</taxon>
        <taxon>Nematoda</taxon>
        <taxon>Chromadorea</taxon>
        <taxon>Rhabditida</taxon>
        <taxon>Tylenchina</taxon>
        <taxon>Panagrolaimomorpha</taxon>
        <taxon>Panagrolaimoidea</taxon>
        <taxon>Panagrolaimidae</taxon>
        <taxon>Panagrolaimus</taxon>
    </lineage>
</organism>
<dbReference type="WBParaSite" id="PS1159_v2.g19124.t1">
    <property type="protein sequence ID" value="PS1159_v2.g19124.t1"/>
    <property type="gene ID" value="PS1159_v2.g19124"/>
</dbReference>
<accession>A0AC35FNL3</accession>
<sequence>MNNYRHAVPQNSTSTERVLLCTNCEERLEDTHFVQCPSVSQHKFCFPCSKKAIKQQVNSQEVYCPSGEKCPLNNGAMAWTFMATEIQQILGTDYRAFIEERERNGIFTTISTITQQQQQQQSAASAPSNGTSGANGATAATSAASPATGSSPPSNATATSTDSQTSPNTTTNASLTSQGIKVE</sequence>
<protein>
    <submittedName>
        <fullName evidence="2">Uncharacterized protein</fullName>
    </submittedName>
</protein>
<dbReference type="Proteomes" id="UP000887580">
    <property type="component" value="Unplaced"/>
</dbReference>
<evidence type="ECO:0000313" key="1">
    <source>
        <dbReference type="Proteomes" id="UP000887580"/>
    </source>
</evidence>
<proteinExistence type="predicted"/>